<evidence type="ECO:0000313" key="2">
    <source>
        <dbReference type="EMBL" id="CUP19499.1"/>
    </source>
</evidence>
<feature type="region of interest" description="Disordered" evidence="1">
    <location>
        <begin position="29"/>
        <end position="52"/>
    </location>
</feature>
<name>A0A174LDE1_FLAPL</name>
<evidence type="ECO:0000256" key="1">
    <source>
        <dbReference type="SAM" id="MobiDB-lite"/>
    </source>
</evidence>
<sequence length="52" mass="5640">MAAPHTARMPSSRAPLTLRMVRMAVRRIPAKASAAPRPTERISPEAMASRKG</sequence>
<evidence type="ECO:0000313" key="3">
    <source>
        <dbReference type="Proteomes" id="UP000095746"/>
    </source>
</evidence>
<gene>
    <name evidence="2" type="ORF">ERS852411_02805</name>
</gene>
<dbReference type="EMBL" id="CYZT01000281">
    <property type="protein sequence ID" value="CUP19499.1"/>
    <property type="molecule type" value="Genomic_DNA"/>
</dbReference>
<reference evidence="2 3" key="1">
    <citation type="submission" date="2015-09" db="EMBL/GenBank/DDBJ databases">
        <authorList>
            <consortium name="Pathogen Informatics"/>
        </authorList>
    </citation>
    <scope>NUCLEOTIDE SEQUENCE [LARGE SCALE GENOMIC DNA]</scope>
    <source>
        <strain evidence="2 3">2789STDY5608854</strain>
    </source>
</reference>
<dbReference type="Proteomes" id="UP000095746">
    <property type="component" value="Unassembled WGS sequence"/>
</dbReference>
<protein>
    <submittedName>
        <fullName evidence="2">Uncharacterized protein</fullName>
    </submittedName>
</protein>
<proteinExistence type="predicted"/>
<accession>A0A174LDE1</accession>
<organism evidence="2 3">
    <name type="scientific">Flavonifractor plautii</name>
    <name type="common">Fusobacterium plautii</name>
    <dbReference type="NCBI Taxonomy" id="292800"/>
    <lineage>
        <taxon>Bacteria</taxon>
        <taxon>Bacillati</taxon>
        <taxon>Bacillota</taxon>
        <taxon>Clostridia</taxon>
        <taxon>Eubacteriales</taxon>
        <taxon>Oscillospiraceae</taxon>
        <taxon>Flavonifractor</taxon>
    </lineage>
</organism>
<dbReference type="AlphaFoldDB" id="A0A174LDE1"/>